<name>A0ABD2ZWU6_9GENT</name>
<dbReference type="SUPFAM" id="SSF81382">
    <property type="entry name" value="Skp1 dimerisation domain-like"/>
    <property type="match status" value="1"/>
</dbReference>
<comment type="function">
    <text evidence="4">Involved in ubiquitination and subsequent proteasomal degradation of target proteins. Together with CUL1, RBX1 and a F-box protein, it forms a SCF E3 ubiquitin ligase complex. The functional specificity of this complex depends on the type of F-box protein. In the SCF complex, it serves as an adapter that links the F-box protein to CUL1.</text>
</comment>
<evidence type="ECO:0000313" key="8">
    <source>
        <dbReference type="Proteomes" id="UP001630127"/>
    </source>
</evidence>
<dbReference type="InterPro" id="IPR001232">
    <property type="entry name" value="SKP1-like"/>
</dbReference>
<organism evidence="7 8">
    <name type="scientific">Cinchona calisaya</name>
    <dbReference type="NCBI Taxonomy" id="153742"/>
    <lineage>
        <taxon>Eukaryota</taxon>
        <taxon>Viridiplantae</taxon>
        <taxon>Streptophyta</taxon>
        <taxon>Embryophyta</taxon>
        <taxon>Tracheophyta</taxon>
        <taxon>Spermatophyta</taxon>
        <taxon>Magnoliopsida</taxon>
        <taxon>eudicotyledons</taxon>
        <taxon>Gunneridae</taxon>
        <taxon>Pentapetalae</taxon>
        <taxon>asterids</taxon>
        <taxon>lamiids</taxon>
        <taxon>Gentianales</taxon>
        <taxon>Rubiaceae</taxon>
        <taxon>Cinchonoideae</taxon>
        <taxon>Cinchoneae</taxon>
        <taxon>Cinchona</taxon>
    </lineage>
</organism>
<feature type="domain" description="SKP1 component dimerisation" evidence="5">
    <location>
        <begin position="90"/>
        <end position="133"/>
    </location>
</feature>
<dbReference type="Proteomes" id="UP001630127">
    <property type="component" value="Unassembled WGS sequence"/>
</dbReference>
<dbReference type="AlphaFoldDB" id="A0ABD2ZWU6"/>
<comment type="subunit">
    <text evidence="4">Part of a SCF (SKP1-cullin-F-box) protein ligase complex.</text>
</comment>
<evidence type="ECO:0000259" key="5">
    <source>
        <dbReference type="Pfam" id="PF01466"/>
    </source>
</evidence>
<dbReference type="EMBL" id="JBJUIK010000007">
    <property type="protein sequence ID" value="KAL3523493.1"/>
    <property type="molecule type" value="Genomic_DNA"/>
</dbReference>
<keyword evidence="8" id="KW-1185">Reference proteome</keyword>
<evidence type="ECO:0000259" key="6">
    <source>
        <dbReference type="Pfam" id="PF03931"/>
    </source>
</evidence>
<dbReference type="GO" id="GO:0009867">
    <property type="term" value="P:jasmonic acid mediated signaling pathway"/>
    <property type="evidence" value="ECO:0007669"/>
    <property type="project" value="UniProtKB-ARBA"/>
</dbReference>
<evidence type="ECO:0000256" key="2">
    <source>
        <dbReference type="ARBA" id="ARBA00009993"/>
    </source>
</evidence>
<dbReference type="Pfam" id="PF01466">
    <property type="entry name" value="Skp1"/>
    <property type="match status" value="1"/>
</dbReference>
<dbReference type="InterPro" id="IPR016897">
    <property type="entry name" value="SKP1"/>
</dbReference>
<evidence type="ECO:0000313" key="7">
    <source>
        <dbReference type="EMBL" id="KAL3523493.1"/>
    </source>
</evidence>
<dbReference type="Gene3D" id="3.30.710.10">
    <property type="entry name" value="Potassium Channel Kv1.1, Chain A"/>
    <property type="match status" value="1"/>
</dbReference>
<dbReference type="SMART" id="SM00512">
    <property type="entry name" value="Skp1"/>
    <property type="match status" value="1"/>
</dbReference>
<reference evidence="7 8" key="1">
    <citation type="submission" date="2024-11" db="EMBL/GenBank/DDBJ databases">
        <title>A near-complete genome assembly of Cinchona calisaya.</title>
        <authorList>
            <person name="Lian D.C."/>
            <person name="Zhao X.W."/>
            <person name="Wei L."/>
        </authorList>
    </citation>
    <scope>NUCLEOTIDE SEQUENCE [LARGE SCALE GENOMIC DNA]</scope>
    <source>
        <tissue evidence="7">Nenye</tissue>
    </source>
</reference>
<dbReference type="SUPFAM" id="SSF54695">
    <property type="entry name" value="POZ domain"/>
    <property type="match status" value="1"/>
</dbReference>
<comment type="caution">
    <text evidence="7">The sequence shown here is derived from an EMBL/GenBank/DDBJ whole genome shotgun (WGS) entry which is preliminary data.</text>
</comment>
<dbReference type="GO" id="GO:0016567">
    <property type="term" value="P:protein ubiquitination"/>
    <property type="evidence" value="ECO:0007669"/>
    <property type="project" value="UniProtKB-UniRule"/>
</dbReference>
<dbReference type="InterPro" id="IPR016073">
    <property type="entry name" value="Skp1_comp_POZ"/>
</dbReference>
<accession>A0ABD2ZWU6</accession>
<gene>
    <name evidence="7" type="ORF">ACH5RR_016327</name>
</gene>
<keyword evidence="3 4" id="KW-0833">Ubl conjugation pathway</keyword>
<sequence length="133" mass="15228">MLTLMTGDGQEFVVEQSVAIQSITINKIVEEENCASSVIPLPNVNSKTMAKIVEYLKKYADESASKDDVDEFNDLKLGEFIMAAKYLNIPGLIDKFCQRYADWIKNKSVEKVREIFRVENNFTPEEEAQLRQE</sequence>
<evidence type="ECO:0000256" key="3">
    <source>
        <dbReference type="ARBA" id="ARBA00022786"/>
    </source>
</evidence>
<dbReference type="Pfam" id="PF03931">
    <property type="entry name" value="Skp1_POZ"/>
    <property type="match status" value="1"/>
</dbReference>
<comment type="similarity">
    <text evidence="2 4">Belongs to the SKP1 family.</text>
</comment>
<proteinExistence type="inferred from homology"/>
<dbReference type="PANTHER" id="PTHR11165">
    <property type="entry name" value="SKP1"/>
    <property type="match status" value="1"/>
</dbReference>
<comment type="pathway">
    <text evidence="1 4">Protein modification; protein ubiquitination.</text>
</comment>
<evidence type="ECO:0000256" key="4">
    <source>
        <dbReference type="PIRNR" id="PIRNR028729"/>
    </source>
</evidence>
<dbReference type="InterPro" id="IPR016072">
    <property type="entry name" value="Skp1_comp_dimer"/>
</dbReference>
<dbReference type="InterPro" id="IPR011333">
    <property type="entry name" value="SKP1/BTB/POZ_sf"/>
</dbReference>
<dbReference type="InterPro" id="IPR036296">
    <property type="entry name" value="SKP1-like_dim_sf"/>
</dbReference>
<protein>
    <recommendedName>
        <fullName evidence="4">SKP1-like protein</fullName>
    </recommendedName>
</protein>
<feature type="domain" description="SKP1 component POZ" evidence="6">
    <location>
        <begin position="1"/>
        <end position="60"/>
    </location>
</feature>
<evidence type="ECO:0000256" key="1">
    <source>
        <dbReference type="ARBA" id="ARBA00004906"/>
    </source>
</evidence>
<dbReference type="PIRSF" id="PIRSF028729">
    <property type="entry name" value="E3_ubiquit_lig_SCF_Skp"/>
    <property type="match status" value="1"/>
</dbReference>